<gene>
    <name evidence="6" type="ORF">GTA08_BOTSDO05708</name>
</gene>
<dbReference type="GO" id="GO:0005840">
    <property type="term" value="C:ribosome"/>
    <property type="evidence" value="ECO:0007669"/>
    <property type="project" value="UniProtKB-KW"/>
</dbReference>
<proteinExistence type="inferred from homology"/>
<evidence type="ECO:0000313" key="6">
    <source>
        <dbReference type="EMBL" id="KAF4306555.1"/>
    </source>
</evidence>
<dbReference type="OrthoDB" id="5555409at2759"/>
<dbReference type="AlphaFoldDB" id="A0A8H4ISE1"/>
<evidence type="ECO:0000256" key="1">
    <source>
        <dbReference type="ARBA" id="ARBA00010605"/>
    </source>
</evidence>
<keyword evidence="7" id="KW-1185">Reference proteome</keyword>
<reference evidence="6" key="1">
    <citation type="submission" date="2020-04" db="EMBL/GenBank/DDBJ databases">
        <title>Genome Assembly and Annotation of Botryosphaeria dothidea sdau 11-99, a Latent Pathogen of Apple Fruit Ring Rot in China.</title>
        <authorList>
            <person name="Yu C."/>
            <person name="Diao Y."/>
            <person name="Lu Q."/>
            <person name="Zhao J."/>
            <person name="Cui S."/>
            <person name="Peng C."/>
            <person name="He B."/>
            <person name="Liu H."/>
        </authorList>
    </citation>
    <scope>NUCLEOTIDE SEQUENCE [LARGE SCALE GENOMIC DNA]</scope>
    <source>
        <strain evidence="6">Sdau11-99</strain>
    </source>
</reference>
<evidence type="ECO:0000313" key="7">
    <source>
        <dbReference type="Proteomes" id="UP000572817"/>
    </source>
</evidence>
<organism evidence="6 7">
    <name type="scientific">Botryosphaeria dothidea</name>
    <dbReference type="NCBI Taxonomy" id="55169"/>
    <lineage>
        <taxon>Eukaryota</taxon>
        <taxon>Fungi</taxon>
        <taxon>Dikarya</taxon>
        <taxon>Ascomycota</taxon>
        <taxon>Pezizomycotina</taxon>
        <taxon>Dothideomycetes</taxon>
        <taxon>Dothideomycetes incertae sedis</taxon>
        <taxon>Botryosphaeriales</taxon>
        <taxon>Botryosphaeriaceae</taxon>
        <taxon>Botryosphaeria</taxon>
    </lineage>
</organism>
<dbReference type="InterPro" id="IPR000244">
    <property type="entry name" value="Ribosomal_bL9"/>
</dbReference>
<keyword evidence="3" id="KW-0687">Ribonucleoprotein</keyword>
<dbReference type="GO" id="GO:0006412">
    <property type="term" value="P:translation"/>
    <property type="evidence" value="ECO:0007669"/>
    <property type="project" value="InterPro"/>
</dbReference>
<dbReference type="EMBL" id="WWBZ02000033">
    <property type="protein sequence ID" value="KAF4306555.1"/>
    <property type="molecule type" value="Genomic_DNA"/>
</dbReference>
<comment type="similarity">
    <text evidence="1">Belongs to the bacterial ribosomal protein bL9 family.</text>
</comment>
<feature type="region of interest" description="Disordered" evidence="4">
    <location>
        <begin position="162"/>
        <end position="191"/>
    </location>
</feature>
<keyword evidence="2 6" id="KW-0689">Ribosomal protein</keyword>
<dbReference type="Gene3D" id="3.10.430.100">
    <property type="entry name" value="Ribosomal protein L9, C-terminal domain"/>
    <property type="match status" value="1"/>
</dbReference>
<evidence type="ECO:0000256" key="3">
    <source>
        <dbReference type="ARBA" id="ARBA00023274"/>
    </source>
</evidence>
<dbReference type="Gene3D" id="3.40.5.10">
    <property type="entry name" value="Ribosomal protein L9, N-terminal domain"/>
    <property type="match status" value="1"/>
</dbReference>
<name>A0A8H4ISE1_9PEZI</name>
<protein>
    <submittedName>
        <fullName evidence="6">Ribosomal protein L9/RNase H1</fullName>
    </submittedName>
</protein>
<dbReference type="InterPro" id="IPR036791">
    <property type="entry name" value="Ribosomal_bL9_C_sf"/>
</dbReference>
<dbReference type="InterPro" id="IPR020070">
    <property type="entry name" value="Ribosomal_bL9_N"/>
</dbReference>
<feature type="domain" description="Ribosomal protein L9" evidence="5">
    <location>
        <begin position="49"/>
        <end position="94"/>
    </location>
</feature>
<sequence>MSAPLRPSLLPRCTSCARRVTDSAFRAWSPFQQQLRGKKQASKLPQTIPVRLLKDVKGFGRKAPSGTLVPVSSGQMRNEWFPSRTADYITPAQLCEIKAKDVSIERDHTFGIEVADAQEDKGPEVLEIAKPKAIEIEKISPQRSLELINNLVPARIDVRMPANYSQQQQQKQPQKPKEQPRPRGMSAADVLAAASAAASATPAQPVDTRIPLYGSVSTSDIASLIKEQLGVNEEGARVVVSEGEVHWLNGTSAEDPTKVRYLGEYEVEIKLKGVEEGVRRKIRVLPSTPSSEVVPEVGS</sequence>
<dbReference type="Pfam" id="PF01281">
    <property type="entry name" value="Ribosomal_L9_N"/>
    <property type="match status" value="1"/>
</dbReference>
<comment type="caution">
    <text evidence="6">The sequence shown here is derived from an EMBL/GenBank/DDBJ whole genome shotgun (WGS) entry which is preliminary data.</text>
</comment>
<dbReference type="InterPro" id="IPR036935">
    <property type="entry name" value="Ribosomal_bL9_N_sf"/>
</dbReference>
<evidence type="ECO:0000256" key="2">
    <source>
        <dbReference type="ARBA" id="ARBA00022980"/>
    </source>
</evidence>
<evidence type="ECO:0000256" key="4">
    <source>
        <dbReference type="SAM" id="MobiDB-lite"/>
    </source>
</evidence>
<dbReference type="GO" id="GO:0003735">
    <property type="term" value="F:structural constituent of ribosome"/>
    <property type="evidence" value="ECO:0007669"/>
    <property type="project" value="InterPro"/>
</dbReference>
<dbReference type="PANTHER" id="PTHR21368">
    <property type="entry name" value="50S RIBOSOMAL PROTEIN L9"/>
    <property type="match status" value="1"/>
</dbReference>
<evidence type="ECO:0000259" key="5">
    <source>
        <dbReference type="Pfam" id="PF01281"/>
    </source>
</evidence>
<dbReference type="GO" id="GO:1990904">
    <property type="term" value="C:ribonucleoprotein complex"/>
    <property type="evidence" value="ECO:0007669"/>
    <property type="project" value="UniProtKB-KW"/>
</dbReference>
<dbReference type="Proteomes" id="UP000572817">
    <property type="component" value="Unassembled WGS sequence"/>
</dbReference>
<accession>A0A8H4ISE1</accession>